<organism evidence="2">
    <name type="scientific">Rattus norvegicus</name>
    <name type="common">Rat</name>
    <dbReference type="NCBI Taxonomy" id="10116"/>
    <lineage>
        <taxon>Eukaryota</taxon>
        <taxon>Metazoa</taxon>
        <taxon>Chordata</taxon>
        <taxon>Craniata</taxon>
        <taxon>Vertebrata</taxon>
        <taxon>Euteleostomi</taxon>
        <taxon>Mammalia</taxon>
        <taxon>Eutheria</taxon>
        <taxon>Euarchontoglires</taxon>
        <taxon>Glires</taxon>
        <taxon>Rodentia</taxon>
        <taxon>Myomorpha</taxon>
        <taxon>Muroidea</taxon>
        <taxon>Muridae</taxon>
        <taxon>Murinae</taxon>
        <taxon>Rattus</taxon>
    </lineage>
</organism>
<protein>
    <submittedName>
        <fullName evidence="2">MARRLC6A</fullName>
    </submittedName>
</protein>
<dbReference type="EMBL" id="AF010441">
    <property type="protein sequence ID" value="AAC14890.1"/>
    <property type="molecule type" value="mRNA"/>
</dbReference>
<name>O70225_RAT</name>
<proteinExistence type="evidence at transcript level"/>
<sequence length="34" mass="3720">VYPESSHPAYKPIAQAPRPQATPSRTNGRIRTTA</sequence>
<reference evidence="2" key="1">
    <citation type="submission" date="1997-06" db="EMBL/GenBank/DDBJ databases">
        <authorList>
            <person name="Liao B.S."/>
            <person name="Jin W.L."/>
            <person name="Ju G."/>
        </authorList>
    </citation>
    <scope>NUCLEOTIDE SEQUENCE</scope>
    <source>
        <tissue evidence="2">Brain</tissue>
    </source>
</reference>
<evidence type="ECO:0000313" key="2">
    <source>
        <dbReference type="EMBL" id="AAC14890.1"/>
    </source>
</evidence>
<accession>O70225</accession>
<feature type="compositionally biased region" description="Polar residues" evidence="1">
    <location>
        <begin position="21"/>
        <end position="34"/>
    </location>
</feature>
<feature type="non-terminal residue" evidence="2">
    <location>
        <position position="1"/>
    </location>
</feature>
<dbReference type="AlphaFoldDB" id="O70225"/>
<feature type="region of interest" description="Disordered" evidence="1">
    <location>
        <begin position="1"/>
        <end position="34"/>
    </location>
</feature>
<evidence type="ECO:0000256" key="1">
    <source>
        <dbReference type="SAM" id="MobiDB-lite"/>
    </source>
</evidence>